<evidence type="ECO:0000313" key="2">
    <source>
        <dbReference type="Proteomes" id="UP001165136"/>
    </source>
</evidence>
<dbReference type="AlphaFoldDB" id="A0A9W6QYY0"/>
<accession>A0A9W6QYY0</accession>
<dbReference type="EMBL" id="BSTI01000002">
    <property type="protein sequence ID" value="GLY64525.1"/>
    <property type="molecule type" value="Genomic_DNA"/>
</dbReference>
<dbReference type="Proteomes" id="UP001165136">
    <property type="component" value="Unassembled WGS sequence"/>
</dbReference>
<gene>
    <name evidence="1" type="ORF">Atai01_11440</name>
</gene>
<name>A0A9W6QYY0_9PSEU</name>
<comment type="caution">
    <text evidence="1">The sequence shown here is derived from an EMBL/GenBank/DDBJ whole genome shotgun (WGS) entry which is preliminary data.</text>
</comment>
<keyword evidence="2" id="KW-1185">Reference proteome</keyword>
<protein>
    <submittedName>
        <fullName evidence="1">Uncharacterized protein</fullName>
    </submittedName>
</protein>
<reference evidence="1" key="1">
    <citation type="submission" date="2023-03" db="EMBL/GenBank/DDBJ databases">
        <title>Amycolatopsis taiwanensis NBRC 103393.</title>
        <authorList>
            <person name="Ichikawa N."/>
            <person name="Sato H."/>
            <person name="Tonouchi N."/>
        </authorList>
    </citation>
    <scope>NUCLEOTIDE SEQUENCE</scope>
    <source>
        <strain evidence="1">NBRC 103393</strain>
    </source>
</reference>
<proteinExistence type="predicted"/>
<sequence>MVSWLYSSEQGKERVRHWLQSHPDAHVKIDSYDVLDTDATEGRASVVVRGKPVPRRTTASRWRWPASAAR</sequence>
<evidence type="ECO:0000313" key="1">
    <source>
        <dbReference type="EMBL" id="GLY64525.1"/>
    </source>
</evidence>
<organism evidence="1 2">
    <name type="scientific">Amycolatopsis taiwanensis</name>
    <dbReference type="NCBI Taxonomy" id="342230"/>
    <lineage>
        <taxon>Bacteria</taxon>
        <taxon>Bacillati</taxon>
        <taxon>Actinomycetota</taxon>
        <taxon>Actinomycetes</taxon>
        <taxon>Pseudonocardiales</taxon>
        <taxon>Pseudonocardiaceae</taxon>
        <taxon>Amycolatopsis</taxon>
    </lineage>
</organism>